<keyword evidence="8" id="KW-0342">GTP-binding</keyword>
<dbReference type="InterPro" id="IPR009001">
    <property type="entry name" value="Transl_elong_EF1A/Init_IF2_C"/>
</dbReference>
<keyword evidence="6" id="KW-0378">Hydrolase</keyword>
<organism evidence="13 14">
    <name type="scientific">Pseudovirgaria hyperparasitica</name>
    <dbReference type="NCBI Taxonomy" id="470096"/>
    <lineage>
        <taxon>Eukaryota</taxon>
        <taxon>Fungi</taxon>
        <taxon>Dikarya</taxon>
        <taxon>Ascomycota</taxon>
        <taxon>Pezizomycotina</taxon>
        <taxon>Dothideomycetes</taxon>
        <taxon>Dothideomycetes incertae sedis</taxon>
        <taxon>Acrospermales</taxon>
        <taxon>Acrospermaceae</taxon>
        <taxon>Pseudovirgaria</taxon>
    </lineage>
</organism>
<dbReference type="CDD" id="cd16267">
    <property type="entry name" value="HBS1-like_II"/>
    <property type="match status" value="1"/>
</dbReference>
<dbReference type="SUPFAM" id="SSF52540">
    <property type="entry name" value="P-loop containing nucleoside triphosphate hydrolases"/>
    <property type="match status" value="1"/>
</dbReference>
<dbReference type="RefSeq" id="XP_033602836.1">
    <property type="nucleotide sequence ID" value="XM_033740455.1"/>
</dbReference>
<evidence type="ECO:0000256" key="10">
    <source>
        <dbReference type="ARBA" id="ARBA00063537"/>
    </source>
</evidence>
<evidence type="ECO:0000259" key="12">
    <source>
        <dbReference type="PROSITE" id="PS51722"/>
    </source>
</evidence>
<dbReference type="PROSITE" id="PS00301">
    <property type="entry name" value="G_TR_1"/>
    <property type="match status" value="1"/>
</dbReference>
<dbReference type="EMBL" id="ML996568">
    <property type="protein sequence ID" value="KAF2760385.1"/>
    <property type="molecule type" value="Genomic_DNA"/>
</dbReference>
<comment type="similarity">
    <text evidence="2">Belongs to the TRAFAC class translation factor GTPase superfamily. Classic translation factor GTPase family. EF-Tu/EF-1A subfamily.</text>
</comment>
<evidence type="ECO:0000256" key="7">
    <source>
        <dbReference type="ARBA" id="ARBA00022917"/>
    </source>
</evidence>
<evidence type="ECO:0000256" key="5">
    <source>
        <dbReference type="ARBA" id="ARBA00022741"/>
    </source>
</evidence>
<evidence type="ECO:0000256" key="6">
    <source>
        <dbReference type="ARBA" id="ARBA00022801"/>
    </source>
</evidence>
<dbReference type="GO" id="GO:0005829">
    <property type="term" value="C:cytosol"/>
    <property type="evidence" value="ECO:0007669"/>
    <property type="project" value="GOC"/>
</dbReference>
<evidence type="ECO:0000256" key="1">
    <source>
        <dbReference type="ARBA" id="ARBA00004496"/>
    </source>
</evidence>
<keyword evidence="5" id="KW-0547">Nucleotide-binding</keyword>
<evidence type="ECO:0000256" key="2">
    <source>
        <dbReference type="ARBA" id="ARBA00007249"/>
    </source>
</evidence>
<dbReference type="InterPro" id="IPR000795">
    <property type="entry name" value="T_Tr_GTP-bd_dom"/>
</dbReference>
<evidence type="ECO:0000256" key="4">
    <source>
        <dbReference type="ARBA" id="ARBA00022490"/>
    </source>
</evidence>
<dbReference type="AlphaFoldDB" id="A0A6A6WCT5"/>
<dbReference type="SUPFAM" id="SSF50447">
    <property type="entry name" value="Translation proteins"/>
    <property type="match status" value="1"/>
</dbReference>
<dbReference type="GO" id="GO:0002184">
    <property type="term" value="P:cytoplasmic translational termination"/>
    <property type="evidence" value="ECO:0007669"/>
    <property type="project" value="UniProtKB-ARBA"/>
</dbReference>
<dbReference type="Gene3D" id="2.40.30.10">
    <property type="entry name" value="Translation factors"/>
    <property type="match status" value="2"/>
</dbReference>
<dbReference type="InterPro" id="IPR027417">
    <property type="entry name" value="P-loop_NTPase"/>
</dbReference>
<dbReference type="InterPro" id="IPR009000">
    <property type="entry name" value="Transl_B-barrel_sf"/>
</dbReference>
<dbReference type="PRINTS" id="PR00315">
    <property type="entry name" value="ELONGATNFCT"/>
</dbReference>
<dbReference type="CDD" id="cd01883">
    <property type="entry name" value="EF1_alpha"/>
    <property type="match status" value="1"/>
</dbReference>
<protein>
    <recommendedName>
        <fullName evidence="11">Elongation factor 1 alpha-like protein</fullName>
    </recommendedName>
    <alternativeName>
        <fullName evidence="3">Elongation factor 1-alpha</fullName>
    </alternativeName>
</protein>
<dbReference type="FunFam" id="3.40.50.300:FF:000204">
    <property type="entry name" value="Translation elongation factor Tu"/>
    <property type="match status" value="1"/>
</dbReference>
<evidence type="ECO:0000256" key="3">
    <source>
        <dbReference type="ARBA" id="ARBA00013870"/>
    </source>
</evidence>
<accession>A0A6A6WCT5</accession>
<evidence type="ECO:0000256" key="9">
    <source>
        <dbReference type="ARBA" id="ARBA00049117"/>
    </source>
</evidence>
<proteinExistence type="inferred from homology"/>
<dbReference type="Proteomes" id="UP000799437">
    <property type="component" value="Unassembled WGS sequence"/>
</dbReference>
<feature type="domain" description="Tr-type G" evidence="12">
    <location>
        <begin position="2"/>
        <end position="223"/>
    </location>
</feature>
<dbReference type="Gene3D" id="3.40.50.300">
    <property type="entry name" value="P-loop containing nucleotide triphosphate hydrolases"/>
    <property type="match status" value="1"/>
</dbReference>
<dbReference type="InterPro" id="IPR054696">
    <property type="entry name" value="GTP-eEF1A_C"/>
</dbReference>
<evidence type="ECO:0000256" key="8">
    <source>
        <dbReference type="ARBA" id="ARBA00023134"/>
    </source>
</evidence>
<dbReference type="PROSITE" id="PS51722">
    <property type="entry name" value="G_TR_2"/>
    <property type="match status" value="1"/>
</dbReference>
<dbReference type="FunFam" id="2.40.30.10:FF:000070">
    <property type="entry name" value="Translation elongation factor EF-1 subunit"/>
    <property type="match status" value="1"/>
</dbReference>
<dbReference type="Pfam" id="PF00009">
    <property type="entry name" value="GTP_EFTU"/>
    <property type="match status" value="1"/>
</dbReference>
<keyword evidence="14" id="KW-1185">Reference proteome</keyword>
<dbReference type="GO" id="GO:1990533">
    <property type="term" value="C:Dom34-Hbs1 complex"/>
    <property type="evidence" value="ECO:0007669"/>
    <property type="project" value="UniProtKB-ARBA"/>
</dbReference>
<reference evidence="13" key="1">
    <citation type="journal article" date="2020" name="Stud. Mycol.">
        <title>101 Dothideomycetes genomes: a test case for predicting lifestyles and emergence of pathogens.</title>
        <authorList>
            <person name="Haridas S."/>
            <person name="Albert R."/>
            <person name="Binder M."/>
            <person name="Bloem J."/>
            <person name="Labutti K."/>
            <person name="Salamov A."/>
            <person name="Andreopoulos B."/>
            <person name="Baker S."/>
            <person name="Barry K."/>
            <person name="Bills G."/>
            <person name="Bluhm B."/>
            <person name="Cannon C."/>
            <person name="Castanera R."/>
            <person name="Culley D."/>
            <person name="Daum C."/>
            <person name="Ezra D."/>
            <person name="Gonzalez J."/>
            <person name="Henrissat B."/>
            <person name="Kuo A."/>
            <person name="Liang C."/>
            <person name="Lipzen A."/>
            <person name="Lutzoni F."/>
            <person name="Magnuson J."/>
            <person name="Mondo S."/>
            <person name="Nolan M."/>
            <person name="Ohm R."/>
            <person name="Pangilinan J."/>
            <person name="Park H.-J."/>
            <person name="Ramirez L."/>
            <person name="Alfaro M."/>
            <person name="Sun H."/>
            <person name="Tritt A."/>
            <person name="Yoshinaga Y."/>
            <person name="Zwiers L.-H."/>
            <person name="Turgeon B."/>
            <person name="Goodwin S."/>
            <person name="Spatafora J."/>
            <person name="Crous P."/>
            <person name="Grigoriev I."/>
        </authorList>
    </citation>
    <scope>NUCLEOTIDE SEQUENCE</scope>
    <source>
        <strain evidence="13">CBS 121739</strain>
    </source>
</reference>
<comment type="subcellular location">
    <subcellularLocation>
        <location evidence="1">Cytoplasm</location>
    </subcellularLocation>
</comment>
<dbReference type="OrthoDB" id="342024at2759"/>
<dbReference type="GO" id="GO:0003924">
    <property type="term" value="F:GTPase activity"/>
    <property type="evidence" value="ECO:0007669"/>
    <property type="project" value="InterPro"/>
</dbReference>
<dbReference type="GeneID" id="54481509"/>
<evidence type="ECO:0000256" key="11">
    <source>
        <dbReference type="ARBA" id="ARBA00074866"/>
    </source>
</evidence>
<dbReference type="SUPFAM" id="SSF50465">
    <property type="entry name" value="EF-Tu/eEF-1alpha/eIF2-gamma C-terminal domain"/>
    <property type="match status" value="1"/>
</dbReference>
<dbReference type="InterPro" id="IPR031157">
    <property type="entry name" value="G_TR_CS"/>
</dbReference>
<sequence>MKRAMNFVVIGHVDHGKSTLMGRLLYDLKVVDERSLSKLRKEAETIGKSSFAFAWVMDQTSEERERGVTVDIATNSFETDSTRFTILDAPGHRDFIPNMIAGASQADIAVLVIDASTNSFESGLKGQTKEHALLARSIGVQRLIIAVNKMDSAKWSQDRYQEICQQMSAFLSSAGFQSSKFTFVPCAGLTGDNVTRQTTDEAARWYKGNTLIEELEASEPTVRSMSKSLRMTVGDVFRGGITNPVSVSGRIDSGTLQIGDSILAMPSAELAFIKGIEIDNEGADWAVAGQIVTLHLADIDPVHLRPGDIICHTTEPVQNVAHFTAKILAFEHVMPMSLNVHRGRLNMAGKVTRLISTLDKSTGQVLRKKPRILQPGSVARVEVEMEKSIPLEAGIRIVLRSEAQTIATGLIESVR</sequence>
<dbReference type="PANTHER" id="PTHR23115">
    <property type="entry name" value="TRANSLATION FACTOR"/>
    <property type="match status" value="1"/>
</dbReference>
<name>A0A6A6WCT5_9PEZI</name>
<gene>
    <name evidence="13" type="ORF">EJ05DRAFT_282907</name>
</gene>
<comment type="subunit">
    <text evidence="10">Component of the Dom34-Hbs1 complex, also named Pelota-HBS1L complex, composed of dom34 and hbs1.</text>
</comment>
<keyword evidence="7" id="KW-0648">Protein biosynthesis</keyword>
<keyword evidence="4" id="KW-0963">Cytoplasm</keyword>
<dbReference type="FunFam" id="2.40.30.10:FF:000020">
    <property type="entry name" value="Translation elongation factor EF-1"/>
    <property type="match status" value="1"/>
</dbReference>
<dbReference type="InterPro" id="IPR050100">
    <property type="entry name" value="TRAFAC_GTPase_members"/>
</dbReference>
<evidence type="ECO:0000313" key="14">
    <source>
        <dbReference type="Proteomes" id="UP000799437"/>
    </source>
</evidence>
<comment type="catalytic activity">
    <reaction evidence="9">
        <text>GTP + H2O = GDP + phosphate + H(+)</text>
        <dbReference type="Rhea" id="RHEA:19669"/>
        <dbReference type="ChEBI" id="CHEBI:15377"/>
        <dbReference type="ChEBI" id="CHEBI:15378"/>
        <dbReference type="ChEBI" id="CHEBI:37565"/>
        <dbReference type="ChEBI" id="CHEBI:43474"/>
        <dbReference type="ChEBI" id="CHEBI:58189"/>
    </reaction>
    <physiologicalReaction direction="left-to-right" evidence="9">
        <dbReference type="Rhea" id="RHEA:19670"/>
    </physiologicalReaction>
</comment>
<dbReference type="Pfam" id="PF22594">
    <property type="entry name" value="GTP-eEF1A_C"/>
    <property type="match status" value="1"/>
</dbReference>
<evidence type="ECO:0000313" key="13">
    <source>
        <dbReference type="EMBL" id="KAF2760385.1"/>
    </source>
</evidence>
<dbReference type="GO" id="GO:0005525">
    <property type="term" value="F:GTP binding"/>
    <property type="evidence" value="ECO:0007669"/>
    <property type="project" value="UniProtKB-KW"/>
</dbReference>